<keyword evidence="4 5" id="KW-0720">Serine protease</keyword>
<evidence type="ECO:0000256" key="2">
    <source>
        <dbReference type="ARBA" id="ARBA00022670"/>
    </source>
</evidence>
<feature type="active site" description="Charge relay system" evidence="5">
    <location>
        <position position="472"/>
    </location>
</feature>
<dbReference type="InterPro" id="IPR015500">
    <property type="entry name" value="Peptidase_S8_subtilisin-rel"/>
</dbReference>
<name>A0A2V0P4K9_9CHLO</name>
<dbReference type="Proteomes" id="UP000247498">
    <property type="component" value="Unassembled WGS sequence"/>
</dbReference>
<dbReference type="GO" id="GO:0004252">
    <property type="term" value="F:serine-type endopeptidase activity"/>
    <property type="evidence" value="ECO:0007669"/>
    <property type="project" value="UniProtKB-UniRule"/>
</dbReference>
<dbReference type="EMBL" id="BDRX01000052">
    <property type="protein sequence ID" value="GBF94509.1"/>
    <property type="molecule type" value="Genomic_DNA"/>
</dbReference>
<evidence type="ECO:0000256" key="7">
    <source>
        <dbReference type="SAM" id="SignalP"/>
    </source>
</evidence>
<keyword evidence="3 5" id="KW-0378">Hydrolase</keyword>
<dbReference type="InParanoid" id="A0A2V0P4K9"/>
<keyword evidence="2 5" id="KW-0645">Protease</keyword>
<dbReference type="PROSITE" id="PS00138">
    <property type="entry name" value="SUBTILASE_SER"/>
    <property type="match status" value="1"/>
</dbReference>
<dbReference type="CDD" id="cd04077">
    <property type="entry name" value="Peptidases_S8_PCSK9_ProteinaseK_like"/>
    <property type="match status" value="1"/>
</dbReference>
<dbReference type="GO" id="GO:0006508">
    <property type="term" value="P:proteolysis"/>
    <property type="evidence" value="ECO:0007669"/>
    <property type="project" value="UniProtKB-KW"/>
</dbReference>
<dbReference type="PRINTS" id="PR00723">
    <property type="entry name" value="SUBTILISIN"/>
</dbReference>
<feature type="active site" description="Charge relay system" evidence="5">
    <location>
        <position position="244"/>
    </location>
</feature>
<dbReference type="InterPro" id="IPR034193">
    <property type="entry name" value="PCSK9_ProteinaseK-like"/>
</dbReference>
<dbReference type="OrthoDB" id="206201at2759"/>
<keyword evidence="7" id="KW-0732">Signal</keyword>
<dbReference type="SUPFAM" id="SSF52743">
    <property type="entry name" value="Subtilisin-like"/>
    <property type="match status" value="1"/>
</dbReference>
<evidence type="ECO:0000256" key="3">
    <source>
        <dbReference type="ARBA" id="ARBA00022801"/>
    </source>
</evidence>
<dbReference type="InterPro" id="IPR022398">
    <property type="entry name" value="Peptidase_S8_His-AS"/>
</dbReference>
<dbReference type="PANTHER" id="PTHR43806">
    <property type="entry name" value="PEPTIDASE S8"/>
    <property type="match status" value="1"/>
</dbReference>
<dbReference type="FunFam" id="3.40.50.200:FF:000016">
    <property type="entry name" value="Proprotein convertase subtilisin/kexin type 9"/>
    <property type="match status" value="1"/>
</dbReference>
<proteinExistence type="inferred from homology"/>
<feature type="chain" id="PRO_5016004794" evidence="7">
    <location>
        <begin position="28"/>
        <end position="527"/>
    </location>
</feature>
<reference evidence="9 10" key="1">
    <citation type="journal article" date="2018" name="Sci. Rep.">
        <title>Raphidocelis subcapitata (=Pseudokirchneriella subcapitata) provides an insight into genome evolution and environmental adaptations in the Sphaeropleales.</title>
        <authorList>
            <person name="Suzuki S."/>
            <person name="Yamaguchi H."/>
            <person name="Nakajima N."/>
            <person name="Kawachi M."/>
        </authorList>
    </citation>
    <scope>NUCLEOTIDE SEQUENCE [LARGE SCALE GENOMIC DNA]</scope>
    <source>
        <strain evidence="9 10">NIES-35</strain>
    </source>
</reference>
<feature type="region of interest" description="Disordered" evidence="6">
    <location>
        <begin position="135"/>
        <end position="179"/>
    </location>
</feature>
<dbReference type="PROSITE" id="PS51892">
    <property type="entry name" value="SUBTILASE"/>
    <property type="match status" value="1"/>
</dbReference>
<keyword evidence="10" id="KW-1185">Reference proteome</keyword>
<dbReference type="InterPro" id="IPR050131">
    <property type="entry name" value="Peptidase_S8_subtilisin-like"/>
</dbReference>
<evidence type="ECO:0000256" key="1">
    <source>
        <dbReference type="ARBA" id="ARBA00011073"/>
    </source>
</evidence>
<evidence type="ECO:0000256" key="4">
    <source>
        <dbReference type="ARBA" id="ARBA00022825"/>
    </source>
</evidence>
<dbReference type="InterPro" id="IPR023828">
    <property type="entry name" value="Peptidase_S8_Ser-AS"/>
</dbReference>
<dbReference type="GO" id="GO:0005829">
    <property type="term" value="C:cytosol"/>
    <property type="evidence" value="ECO:0007669"/>
    <property type="project" value="TreeGrafter"/>
</dbReference>
<evidence type="ECO:0000313" key="10">
    <source>
        <dbReference type="Proteomes" id="UP000247498"/>
    </source>
</evidence>
<dbReference type="InterPro" id="IPR036852">
    <property type="entry name" value="Peptidase_S8/S53_dom_sf"/>
</dbReference>
<protein>
    <submittedName>
        <fullName evidence="9">Peptidase S8</fullName>
    </submittedName>
</protein>
<dbReference type="AlphaFoldDB" id="A0A2V0P4K9"/>
<comment type="similarity">
    <text evidence="1 5">Belongs to the peptidase S8 family.</text>
</comment>
<feature type="active site" description="Charge relay system" evidence="5">
    <location>
        <position position="290"/>
    </location>
</feature>
<gene>
    <name evidence="9" type="ORF">Rsub_07043</name>
</gene>
<evidence type="ECO:0000313" key="9">
    <source>
        <dbReference type="EMBL" id="GBF94509.1"/>
    </source>
</evidence>
<dbReference type="InterPro" id="IPR000209">
    <property type="entry name" value="Peptidase_S8/S53_dom"/>
</dbReference>
<feature type="signal peptide" evidence="7">
    <location>
        <begin position="1"/>
        <end position="27"/>
    </location>
</feature>
<dbReference type="Pfam" id="PF00082">
    <property type="entry name" value="Peptidase_S8"/>
    <property type="match status" value="1"/>
</dbReference>
<dbReference type="PANTHER" id="PTHR43806:SF14">
    <property type="entry name" value="TRIPEPTIDYL-PEPTIDASE 2"/>
    <property type="match status" value="1"/>
</dbReference>
<accession>A0A2V0P4K9</accession>
<evidence type="ECO:0000256" key="6">
    <source>
        <dbReference type="SAM" id="MobiDB-lite"/>
    </source>
</evidence>
<dbReference type="Gene3D" id="3.40.50.200">
    <property type="entry name" value="Peptidase S8/S53 domain"/>
    <property type="match status" value="1"/>
</dbReference>
<dbReference type="GO" id="GO:0008240">
    <property type="term" value="F:tripeptidyl-peptidase activity"/>
    <property type="evidence" value="ECO:0007669"/>
    <property type="project" value="TreeGrafter"/>
</dbReference>
<organism evidence="9 10">
    <name type="scientific">Raphidocelis subcapitata</name>
    <dbReference type="NCBI Taxonomy" id="307507"/>
    <lineage>
        <taxon>Eukaryota</taxon>
        <taxon>Viridiplantae</taxon>
        <taxon>Chlorophyta</taxon>
        <taxon>core chlorophytes</taxon>
        <taxon>Chlorophyceae</taxon>
        <taxon>CS clade</taxon>
        <taxon>Sphaeropleales</taxon>
        <taxon>Selenastraceae</taxon>
        <taxon>Raphidocelis</taxon>
    </lineage>
</organism>
<feature type="domain" description="Peptidase S8/S53" evidence="8">
    <location>
        <begin position="235"/>
        <end position="509"/>
    </location>
</feature>
<dbReference type="PROSITE" id="PS51257">
    <property type="entry name" value="PROKAR_LIPOPROTEIN"/>
    <property type="match status" value="1"/>
</dbReference>
<dbReference type="PROSITE" id="PS00137">
    <property type="entry name" value="SUBTILASE_HIS"/>
    <property type="match status" value="1"/>
</dbReference>
<evidence type="ECO:0000259" key="8">
    <source>
        <dbReference type="Pfam" id="PF00082"/>
    </source>
</evidence>
<comment type="caution">
    <text evidence="9">The sequence shown here is derived from an EMBL/GenBank/DDBJ whole genome shotgun (WGS) entry which is preliminary data.</text>
</comment>
<sequence length="527" mass="52136">MDAPLARGAQLLLLPLVLLCACAGAAQLPLPLPLPAAAEQPAGERVAGRRALLGADEEAPLIVLLREARHASALQPGGPCAAWPLGRRRRVFGAALAAVAGRFTGGDLAALRGCLPDGAVVAAEQDGRVFKAEGPGHSAAAAAPPPPLPRVRVAEGGGAAPPPVAAPSHSGSRETPPADIEAASAAADAALAAVYNVTGASPGAARASARVLWNLDRLDQRGLPLDGAFSAPAAGRGVTIYALDSGLNTAHREFGRWGGDGGRGSRASLGADFLGGKTGDLGVANDCDGHGSHVASTAVGRAVGVAPGAEVVSLKVLDCDGSGSISDVVAALDWVAANARRPAVVTLSLGVPAGEWSAAMEHAVRSVVVNSGILVVVAAGNDRADACGVAPASVEEALTVAASNDPGKWRLGRILGGGGGGDGDGDTLYSWGNAGPCVDMLAPGVDIWGACASDARCGHATDAAYTWASGTSMAVPHVAGAAALYLERNPRASPADVKAALIAAATEGAVSLESAAAQGTPNRLLYV</sequence>
<dbReference type="STRING" id="307507.A0A2V0P4K9"/>
<evidence type="ECO:0000256" key="5">
    <source>
        <dbReference type="PROSITE-ProRule" id="PRU01240"/>
    </source>
</evidence>